<dbReference type="AlphaFoldDB" id="A0A0A9EJS7"/>
<name>A0A0A9EJS7_ARUDO</name>
<organism evidence="1">
    <name type="scientific">Arundo donax</name>
    <name type="common">Giant reed</name>
    <name type="synonym">Donax arundinaceus</name>
    <dbReference type="NCBI Taxonomy" id="35708"/>
    <lineage>
        <taxon>Eukaryota</taxon>
        <taxon>Viridiplantae</taxon>
        <taxon>Streptophyta</taxon>
        <taxon>Embryophyta</taxon>
        <taxon>Tracheophyta</taxon>
        <taxon>Spermatophyta</taxon>
        <taxon>Magnoliopsida</taxon>
        <taxon>Liliopsida</taxon>
        <taxon>Poales</taxon>
        <taxon>Poaceae</taxon>
        <taxon>PACMAD clade</taxon>
        <taxon>Arundinoideae</taxon>
        <taxon>Arundineae</taxon>
        <taxon>Arundo</taxon>
    </lineage>
</organism>
<reference evidence="1" key="2">
    <citation type="journal article" date="2015" name="Data Brief">
        <title>Shoot transcriptome of the giant reed, Arundo donax.</title>
        <authorList>
            <person name="Barrero R.A."/>
            <person name="Guerrero F.D."/>
            <person name="Moolhuijzen P."/>
            <person name="Goolsby J.A."/>
            <person name="Tidwell J."/>
            <person name="Bellgard S.E."/>
            <person name="Bellgard M.I."/>
        </authorList>
    </citation>
    <scope>NUCLEOTIDE SEQUENCE</scope>
    <source>
        <tissue evidence="1">Shoot tissue taken approximately 20 cm above the soil surface</tissue>
    </source>
</reference>
<proteinExistence type="predicted"/>
<reference evidence="1" key="1">
    <citation type="submission" date="2014-09" db="EMBL/GenBank/DDBJ databases">
        <authorList>
            <person name="Magalhaes I.L.F."/>
            <person name="Oliveira U."/>
            <person name="Santos F.R."/>
            <person name="Vidigal T.H.D.A."/>
            <person name="Brescovit A.D."/>
            <person name="Santos A.J."/>
        </authorList>
    </citation>
    <scope>NUCLEOTIDE SEQUENCE</scope>
    <source>
        <tissue evidence="1">Shoot tissue taken approximately 20 cm above the soil surface</tissue>
    </source>
</reference>
<accession>A0A0A9EJS7</accession>
<protein>
    <submittedName>
        <fullName evidence="1">Uncharacterized protein</fullName>
    </submittedName>
</protein>
<dbReference type="EMBL" id="GBRH01198637">
    <property type="protein sequence ID" value="JAD99258.1"/>
    <property type="molecule type" value="Transcribed_RNA"/>
</dbReference>
<evidence type="ECO:0000313" key="1">
    <source>
        <dbReference type="EMBL" id="JAD99258.1"/>
    </source>
</evidence>
<sequence>MICLICSSSTYKSNCASYIRKEGMSILLASGA</sequence>